<keyword evidence="5" id="KW-0961">Cell wall biogenesis/degradation</keyword>
<dbReference type="Gene3D" id="3.40.80.10">
    <property type="entry name" value="Peptidoglycan recognition protein-like"/>
    <property type="match status" value="1"/>
</dbReference>
<comment type="catalytic activity">
    <reaction evidence="1">
        <text>Hydrolyzes the link between N-acetylmuramoyl residues and L-amino acid residues in certain cell-wall glycopeptides.</text>
        <dbReference type="EC" id="3.5.1.28"/>
    </reaction>
</comment>
<comment type="caution">
    <text evidence="7">The sequence shown here is derived from an EMBL/GenBank/DDBJ whole genome shotgun (WGS) entry which is preliminary data.</text>
</comment>
<dbReference type="GO" id="GO:0008745">
    <property type="term" value="F:N-acetylmuramoyl-L-alanine amidase activity"/>
    <property type="evidence" value="ECO:0007669"/>
    <property type="project" value="UniProtKB-EC"/>
</dbReference>
<dbReference type="Pfam" id="PF01510">
    <property type="entry name" value="Amidase_2"/>
    <property type="match status" value="1"/>
</dbReference>
<dbReference type="EMBL" id="BRLH01000004">
    <property type="protein sequence ID" value="GKX56081.1"/>
    <property type="molecule type" value="Genomic_DNA"/>
</dbReference>
<dbReference type="InterPro" id="IPR036366">
    <property type="entry name" value="PGBDSf"/>
</dbReference>
<dbReference type="Pfam" id="PF01471">
    <property type="entry name" value="PG_binding_1"/>
    <property type="match status" value="1"/>
</dbReference>
<dbReference type="GO" id="GO:0019867">
    <property type="term" value="C:outer membrane"/>
    <property type="evidence" value="ECO:0007669"/>
    <property type="project" value="TreeGrafter"/>
</dbReference>
<feature type="domain" description="N-acetylmuramoyl-L-alanine amidase" evidence="6">
    <location>
        <begin position="34"/>
        <end position="177"/>
    </location>
</feature>
<evidence type="ECO:0000256" key="1">
    <source>
        <dbReference type="ARBA" id="ARBA00001561"/>
    </source>
</evidence>
<reference evidence="7" key="1">
    <citation type="submission" date="2022-06" db="EMBL/GenBank/DDBJ databases">
        <title>Draft genome sequences of Leminorella grimontii str. JCM5902.</title>
        <authorList>
            <person name="Wakabayashi Y."/>
            <person name="Kojima K."/>
        </authorList>
    </citation>
    <scope>NUCLEOTIDE SEQUENCE</scope>
    <source>
        <strain evidence="7">JCM 5902</strain>
    </source>
</reference>
<dbReference type="AlphaFoldDB" id="A0AAV5N1U7"/>
<keyword evidence="4" id="KW-0378">Hydrolase</keyword>
<dbReference type="FunFam" id="3.40.80.10:FF:000003">
    <property type="entry name" value="N-acetylmuramoyl-L-alanine amidase"/>
    <property type="match status" value="1"/>
</dbReference>
<dbReference type="InterPro" id="IPR036365">
    <property type="entry name" value="PGBD-like_sf"/>
</dbReference>
<dbReference type="SUPFAM" id="SSF55846">
    <property type="entry name" value="N-acetylmuramoyl-L-alanine amidase-like"/>
    <property type="match status" value="1"/>
</dbReference>
<dbReference type="CDD" id="cd06583">
    <property type="entry name" value="PGRP"/>
    <property type="match status" value="1"/>
</dbReference>
<dbReference type="PANTHER" id="PTHR30417">
    <property type="entry name" value="N-ACETYLMURAMOYL-L-ALANINE AMIDASE AMID"/>
    <property type="match status" value="1"/>
</dbReference>
<comment type="similarity">
    <text evidence="2">Belongs to the N-acetylmuramoyl-L-alanine amidase 2 family.</text>
</comment>
<name>A0AAV5N1U7_9GAMM</name>
<proteinExistence type="inferred from homology"/>
<evidence type="ECO:0000256" key="3">
    <source>
        <dbReference type="ARBA" id="ARBA00011901"/>
    </source>
</evidence>
<evidence type="ECO:0000313" key="8">
    <source>
        <dbReference type="Proteomes" id="UP001058124"/>
    </source>
</evidence>
<protein>
    <recommendedName>
        <fullName evidence="3">N-acetylmuramoyl-L-alanine amidase</fullName>
        <ecNumber evidence="3">3.5.1.28</ecNumber>
    </recommendedName>
</protein>
<evidence type="ECO:0000256" key="5">
    <source>
        <dbReference type="ARBA" id="ARBA00023316"/>
    </source>
</evidence>
<dbReference type="SUPFAM" id="SSF47090">
    <property type="entry name" value="PGBD-like"/>
    <property type="match status" value="1"/>
</dbReference>
<dbReference type="GO" id="GO:0071555">
    <property type="term" value="P:cell wall organization"/>
    <property type="evidence" value="ECO:0007669"/>
    <property type="project" value="UniProtKB-KW"/>
</dbReference>
<evidence type="ECO:0000313" key="7">
    <source>
        <dbReference type="EMBL" id="GKX56081.1"/>
    </source>
</evidence>
<evidence type="ECO:0000256" key="2">
    <source>
        <dbReference type="ARBA" id="ARBA00007553"/>
    </source>
</evidence>
<dbReference type="Gene3D" id="1.10.101.10">
    <property type="entry name" value="PGBD-like superfamily/PGBD"/>
    <property type="match status" value="1"/>
</dbReference>
<evidence type="ECO:0000259" key="6">
    <source>
        <dbReference type="SMART" id="SM00644"/>
    </source>
</evidence>
<sequence>MRGPYAVLFLFLLAIASGCTPLKDRGDYWVDESYSAIGCEPRIQSLIFHYTAENFPVSLRELTGERVSSHYLIDSEPQTIGGKPTVFQLVPESQKAWHAGASFWRGQYRLNDTSIGIEIVNWGFRDEPNVERWQPYSESQIELLIAMSKDIIARYNIRPENVLGHSDVSPQRKVDPGPLFPWERLAQAGIGAWPNADDVARRLSVRREREAVNLEELQTNLKRYGYEIDVSDRMDAQTRSVVKAFQMHFRPSNYDGVPDAETMAILDALLMKYHDGF</sequence>
<dbReference type="InterPro" id="IPR036505">
    <property type="entry name" value="Amidase/PGRP_sf"/>
</dbReference>
<dbReference type="Proteomes" id="UP001058124">
    <property type="component" value="Unassembled WGS sequence"/>
</dbReference>
<dbReference type="EC" id="3.5.1.28" evidence="3"/>
<dbReference type="RefSeq" id="WP_027274483.1">
    <property type="nucleotide sequence ID" value="NZ_BRLH01000004.1"/>
</dbReference>
<dbReference type="PROSITE" id="PS51257">
    <property type="entry name" value="PROKAR_LIPOPROTEIN"/>
    <property type="match status" value="1"/>
</dbReference>
<gene>
    <name evidence="7" type="primary">b0867</name>
    <name evidence="7" type="ORF">SOASR030_21930</name>
</gene>
<dbReference type="GO" id="GO:0009254">
    <property type="term" value="P:peptidoglycan turnover"/>
    <property type="evidence" value="ECO:0007669"/>
    <property type="project" value="TreeGrafter"/>
</dbReference>
<dbReference type="InterPro" id="IPR002502">
    <property type="entry name" value="Amidase_domain"/>
</dbReference>
<keyword evidence="8" id="KW-1185">Reference proteome</keyword>
<dbReference type="PANTHER" id="PTHR30417:SF1">
    <property type="entry name" value="N-ACETYLMURAMOYL-L-ALANINE AMIDASE AMID"/>
    <property type="match status" value="1"/>
</dbReference>
<dbReference type="GO" id="GO:0009253">
    <property type="term" value="P:peptidoglycan catabolic process"/>
    <property type="evidence" value="ECO:0007669"/>
    <property type="project" value="InterPro"/>
</dbReference>
<organism evidence="7 8">
    <name type="scientific">Leminorella grimontii</name>
    <dbReference type="NCBI Taxonomy" id="82981"/>
    <lineage>
        <taxon>Bacteria</taxon>
        <taxon>Pseudomonadati</taxon>
        <taxon>Pseudomonadota</taxon>
        <taxon>Gammaproteobacteria</taxon>
        <taxon>Enterobacterales</taxon>
        <taxon>Budviciaceae</taxon>
        <taxon>Leminorella</taxon>
    </lineage>
</organism>
<evidence type="ECO:0000256" key="4">
    <source>
        <dbReference type="ARBA" id="ARBA00022801"/>
    </source>
</evidence>
<dbReference type="InterPro" id="IPR051206">
    <property type="entry name" value="NAMLAA_amidase_2"/>
</dbReference>
<dbReference type="SMART" id="SM00644">
    <property type="entry name" value="Ami_2"/>
    <property type="match status" value="1"/>
</dbReference>
<dbReference type="InterPro" id="IPR002477">
    <property type="entry name" value="Peptidoglycan-bd-like"/>
</dbReference>
<accession>A0AAV5N1U7</accession>